<reference evidence="1" key="1">
    <citation type="submission" date="2021-06" db="EMBL/GenBank/DDBJ databases">
        <authorList>
            <person name="Kallberg Y."/>
            <person name="Tangrot J."/>
            <person name="Rosling A."/>
        </authorList>
    </citation>
    <scope>NUCLEOTIDE SEQUENCE</scope>
    <source>
        <strain evidence="1">FL966</strain>
    </source>
</reference>
<organism evidence="1 2">
    <name type="scientific">Cetraspora pellucida</name>
    <dbReference type="NCBI Taxonomy" id="1433469"/>
    <lineage>
        <taxon>Eukaryota</taxon>
        <taxon>Fungi</taxon>
        <taxon>Fungi incertae sedis</taxon>
        <taxon>Mucoromycota</taxon>
        <taxon>Glomeromycotina</taxon>
        <taxon>Glomeromycetes</taxon>
        <taxon>Diversisporales</taxon>
        <taxon>Gigasporaceae</taxon>
        <taxon>Cetraspora</taxon>
    </lineage>
</organism>
<dbReference type="AlphaFoldDB" id="A0A9N8VSB0"/>
<evidence type="ECO:0000313" key="1">
    <source>
        <dbReference type="EMBL" id="CAG8464640.1"/>
    </source>
</evidence>
<dbReference type="Proteomes" id="UP000789759">
    <property type="component" value="Unassembled WGS sequence"/>
</dbReference>
<keyword evidence="2" id="KW-1185">Reference proteome</keyword>
<proteinExistence type="predicted"/>
<accession>A0A9N8VSB0</accession>
<protein>
    <submittedName>
        <fullName evidence="1">13323_t:CDS:1</fullName>
    </submittedName>
</protein>
<dbReference type="EMBL" id="CAJVQA010000250">
    <property type="protein sequence ID" value="CAG8464640.1"/>
    <property type="molecule type" value="Genomic_DNA"/>
</dbReference>
<gene>
    <name evidence="1" type="ORF">CPELLU_LOCUS785</name>
</gene>
<comment type="caution">
    <text evidence="1">The sequence shown here is derived from an EMBL/GenBank/DDBJ whole genome shotgun (WGS) entry which is preliminary data.</text>
</comment>
<sequence length="254" mass="28136">MISSRKVDYKDIETALVEVIKRKRDPEDHIRYIAKQCTSNKKTYNERMADFKNWYNKEIYTSLEKLYKLYLEIANQEEKVKNIGATIVHICDINAGGIIGAVTSLPNVPLGLTGAQIIPAQNVAEDWTIAGGHPTNAVPVAPNAEEGNPIVLTGMLEIGALRQNIYESVPSFWAKIQKYGDQLGYTSAQKKSHFLSGAPSQPHYASIAPAIPDVIPQQLAFPMADMQKIIQDAFAKQQAESKAKIKKLKAELQA</sequence>
<dbReference type="OrthoDB" id="2386022at2759"/>
<evidence type="ECO:0000313" key="2">
    <source>
        <dbReference type="Proteomes" id="UP000789759"/>
    </source>
</evidence>
<name>A0A9N8VSB0_9GLOM</name>